<gene>
    <name evidence="10" type="ORF">I2501_18595</name>
</gene>
<feature type="transmembrane region" description="Helical" evidence="7">
    <location>
        <begin position="161"/>
        <end position="180"/>
    </location>
</feature>
<organism evidence="10 11">
    <name type="scientific">Streptacidiphilus fuscans</name>
    <dbReference type="NCBI Taxonomy" id="2789292"/>
    <lineage>
        <taxon>Bacteria</taxon>
        <taxon>Bacillati</taxon>
        <taxon>Actinomycetota</taxon>
        <taxon>Actinomycetes</taxon>
        <taxon>Kitasatosporales</taxon>
        <taxon>Streptomycetaceae</taxon>
        <taxon>Streptacidiphilus</taxon>
    </lineage>
</organism>
<evidence type="ECO:0000256" key="1">
    <source>
        <dbReference type="ARBA" id="ARBA00004651"/>
    </source>
</evidence>
<feature type="transmembrane region" description="Helical" evidence="7">
    <location>
        <begin position="473"/>
        <end position="494"/>
    </location>
</feature>
<comment type="similarity">
    <text evidence="6">Belongs to the YccS/YhfK family.</text>
</comment>
<evidence type="ECO:0000256" key="2">
    <source>
        <dbReference type="ARBA" id="ARBA00022475"/>
    </source>
</evidence>
<sequence>MIPPPPQQATRSSSWYRSIKSTTRSGLRVERATGAPLAALRGALGVAIALFGALAVSTPAIATSAALGAQLAGMATFQRSYRPRAWLALATALGLSLSTFVGYVVSPWPPLFLAVLALWAFGAGMAWVGGQTAGILASMTVTVMLVIVTLPTTVLEAAQHAAVIAGGGAIQALLVVVWPVNRWGAHREALAEACASMADYARRLRHDPFAPFDPDPLMVAREAAQVTPGQARNRPSELTGVRSLVERMRPALAALADPRVGAAEEGRERDRARELLAAAAEILDMAARSIRTGKPAPIPEHAYRALALPDDGPVLSGIAKHTALRLIGLLAEIHDALDAQDDEAQPRYLPRPGLRELVPHTARAIRRNWTWSSPVLRHAVRTAVVVTLAEGVGRVLPFGHSYWAAMTAMMVMRPDFSQTYSRGVARLVGTVVGVGVASAVMVAAKPAPWVCGLLAVCAVGFAYLTIRSGYMALSTLITLYIVFLLSMDGLVLSHTVEQRVSMTLVGGALALAAYAIWPTWQTLRLPDRLAEHIAAAGRYAAATLHAYGEPSAASRRAMREALLDLRGARAAMIATDASAASEPVRHRGLRPSQVADARAAVAAISRAAMLIEAHTPTATAPVPGALSFATTVRAALTGAADAVRDGEPAQLSGVEPAYADWSAANDGTPPELLRDASILTEAIGGLEDALG</sequence>
<proteinExistence type="inferred from homology"/>
<protein>
    <submittedName>
        <fullName evidence="10">FUSC family protein</fullName>
    </submittedName>
</protein>
<feature type="transmembrane region" description="Helical" evidence="7">
    <location>
        <begin position="46"/>
        <end position="73"/>
    </location>
</feature>
<evidence type="ECO:0000256" key="5">
    <source>
        <dbReference type="ARBA" id="ARBA00023136"/>
    </source>
</evidence>
<evidence type="ECO:0000256" key="3">
    <source>
        <dbReference type="ARBA" id="ARBA00022692"/>
    </source>
</evidence>
<feature type="transmembrane region" description="Helical" evidence="7">
    <location>
        <begin position="135"/>
        <end position="155"/>
    </location>
</feature>
<dbReference type="Pfam" id="PF12805">
    <property type="entry name" value="FUSC-like"/>
    <property type="match status" value="1"/>
</dbReference>
<feature type="transmembrane region" description="Helical" evidence="7">
    <location>
        <begin position="85"/>
        <end position="105"/>
    </location>
</feature>
<dbReference type="GO" id="GO:0005886">
    <property type="term" value="C:plasma membrane"/>
    <property type="evidence" value="ECO:0007669"/>
    <property type="project" value="UniProtKB-SubCell"/>
</dbReference>
<feature type="domain" description="Integral membrane bound transporter" evidence="9">
    <location>
        <begin position="391"/>
        <end position="512"/>
    </location>
</feature>
<evidence type="ECO:0000259" key="9">
    <source>
        <dbReference type="Pfam" id="PF13515"/>
    </source>
</evidence>
<accession>A0A931BAU6</accession>
<comment type="subcellular location">
    <subcellularLocation>
        <location evidence="1">Cell membrane</location>
        <topology evidence="1">Multi-pass membrane protein</topology>
    </subcellularLocation>
</comment>
<feature type="domain" description="Integral membrane protein YccS N-terminal" evidence="8">
    <location>
        <begin position="90"/>
        <end position="202"/>
    </location>
</feature>
<dbReference type="EMBL" id="JADPRT010000007">
    <property type="protein sequence ID" value="MBF9070035.1"/>
    <property type="molecule type" value="Genomic_DNA"/>
</dbReference>
<dbReference type="PANTHER" id="PTHR30509">
    <property type="entry name" value="P-HYDROXYBENZOIC ACID EFFLUX PUMP SUBUNIT-RELATED"/>
    <property type="match status" value="1"/>
</dbReference>
<feature type="transmembrane region" description="Helical" evidence="7">
    <location>
        <begin position="447"/>
        <end position="466"/>
    </location>
</feature>
<keyword evidence="2" id="KW-1003">Cell membrane</keyword>
<comment type="caution">
    <text evidence="10">The sequence shown here is derived from an EMBL/GenBank/DDBJ whole genome shotgun (WGS) entry which is preliminary data.</text>
</comment>
<evidence type="ECO:0000256" key="4">
    <source>
        <dbReference type="ARBA" id="ARBA00022989"/>
    </source>
</evidence>
<feature type="transmembrane region" description="Helical" evidence="7">
    <location>
        <begin position="500"/>
        <end position="520"/>
    </location>
</feature>
<dbReference type="PANTHER" id="PTHR30509:SF9">
    <property type="entry name" value="MULTIDRUG RESISTANCE PROTEIN MDTO"/>
    <property type="match status" value="1"/>
</dbReference>
<dbReference type="Proteomes" id="UP000657385">
    <property type="component" value="Unassembled WGS sequence"/>
</dbReference>
<name>A0A931BAU6_9ACTN</name>
<dbReference type="InterPro" id="IPR032692">
    <property type="entry name" value="YccS_N"/>
</dbReference>
<keyword evidence="11" id="KW-1185">Reference proteome</keyword>
<evidence type="ECO:0000313" key="11">
    <source>
        <dbReference type="Proteomes" id="UP000657385"/>
    </source>
</evidence>
<evidence type="ECO:0000256" key="6">
    <source>
        <dbReference type="ARBA" id="ARBA00043993"/>
    </source>
</evidence>
<keyword evidence="5 7" id="KW-0472">Membrane</keyword>
<evidence type="ECO:0000259" key="8">
    <source>
        <dbReference type="Pfam" id="PF12805"/>
    </source>
</evidence>
<evidence type="ECO:0000256" key="7">
    <source>
        <dbReference type="SAM" id="Phobius"/>
    </source>
</evidence>
<dbReference type="Pfam" id="PF13515">
    <property type="entry name" value="FUSC_2"/>
    <property type="match status" value="1"/>
</dbReference>
<feature type="transmembrane region" description="Helical" evidence="7">
    <location>
        <begin position="111"/>
        <end position="128"/>
    </location>
</feature>
<keyword evidence="3 7" id="KW-0812">Transmembrane</keyword>
<dbReference type="AlphaFoldDB" id="A0A931BAU6"/>
<keyword evidence="4 7" id="KW-1133">Transmembrane helix</keyword>
<feature type="transmembrane region" description="Helical" evidence="7">
    <location>
        <begin position="423"/>
        <end position="441"/>
    </location>
</feature>
<reference evidence="10" key="1">
    <citation type="submission" date="2020-11" db="EMBL/GenBank/DDBJ databases">
        <title>Isolation and identification of active actinomycetes.</title>
        <authorList>
            <person name="Yu B."/>
        </authorList>
    </citation>
    <scope>NUCLEOTIDE SEQUENCE</scope>
    <source>
        <strain evidence="10">NEAU-YB345</strain>
    </source>
</reference>
<dbReference type="InterPro" id="IPR049453">
    <property type="entry name" value="Memb_transporter_dom"/>
</dbReference>
<evidence type="ECO:0000313" key="10">
    <source>
        <dbReference type="EMBL" id="MBF9070035.1"/>
    </source>
</evidence>
<dbReference type="RefSeq" id="WP_196195204.1">
    <property type="nucleotide sequence ID" value="NZ_JADPRT010000007.1"/>
</dbReference>